<evidence type="ECO:0000256" key="5">
    <source>
        <dbReference type="ARBA" id="ARBA00022801"/>
    </source>
</evidence>
<feature type="domain" description="PIN" evidence="8">
    <location>
        <begin position="8"/>
        <end position="62"/>
    </location>
</feature>
<keyword evidence="2" id="KW-1277">Toxin-antitoxin system</keyword>
<reference evidence="10" key="1">
    <citation type="submission" date="2017-02" db="EMBL/GenBank/DDBJ databases">
        <authorList>
            <person name="Daims H."/>
        </authorList>
    </citation>
    <scope>NUCLEOTIDE SEQUENCE [LARGE SCALE GENOMIC DNA]</scope>
</reference>
<sequence length="73" mass="8295">MLRYIPVIMPTQETAEKYAIIRSFLEKIGQPIGNNDLWIAAHALSLNTILVTNNTKEFIKVPDLLVDNWVISV</sequence>
<comment type="cofactor">
    <cofactor evidence="1">
        <name>Mg(2+)</name>
        <dbReference type="ChEBI" id="CHEBI:18420"/>
    </cofactor>
</comment>
<keyword evidence="10" id="KW-1185">Reference proteome</keyword>
<evidence type="ECO:0000256" key="6">
    <source>
        <dbReference type="ARBA" id="ARBA00022842"/>
    </source>
</evidence>
<dbReference type="EMBL" id="FUKJ01000157">
    <property type="protein sequence ID" value="SJM91784.1"/>
    <property type="molecule type" value="Genomic_DNA"/>
</dbReference>
<dbReference type="PANTHER" id="PTHR33653:SF1">
    <property type="entry name" value="RIBONUCLEASE VAPC2"/>
    <property type="match status" value="1"/>
</dbReference>
<keyword evidence="5 9" id="KW-0378">Hydrolase</keyword>
<dbReference type="InterPro" id="IPR050556">
    <property type="entry name" value="Type_II_TA_system_RNase"/>
</dbReference>
<dbReference type="EC" id="3.1.-.-" evidence="9"/>
<dbReference type="PANTHER" id="PTHR33653">
    <property type="entry name" value="RIBONUCLEASE VAPC2"/>
    <property type="match status" value="1"/>
</dbReference>
<dbReference type="RefSeq" id="WP_373407890.1">
    <property type="nucleotide sequence ID" value="NZ_FUKJ01000157.1"/>
</dbReference>
<dbReference type="Proteomes" id="UP000195442">
    <property type="component" value="Unassembled WGS sequence"/>
</dbReference>
<keyword evidence="3" id="KW-0540">Nuclease</keyword>
<accession>A0A1R4H6C5</accession>
<dbReference type="Gene3D" id="3.40.50.1010">
    <property type="entry name" value="5'-nuclease"/>
    <property type="match status" value="1"/>
</dbReference>
<evidence type="ECO:0000313" key="9">
    <source>
        <dbReference type="EMBL" id="SJM91784.1"/>
    </source>
</evidence>
<evidence type="ECO:0000313" key="10">
    <source>
        <dbReference type="Proteomes" id="UP000195442"/>
    </source>
</evidence>
<keyword evidence="4" id="KW-0479">Metal-binding</keyword>
<dbReference type="AlphaFoldDB" id="A0A1R4H6C5"/>
<dbReference type="GO" id="GO:0004518">
    <property type="term" value="F:nuclease activity"/>
    <property type="evidence" value="ECO:0007669"/>
    <property type="project" value="UniProtKB-KW"/>
</dbReference>
<evidence type="ECO:0000259" key="8">
    <source>
        <dbReference type="Pfam" id="PF01850"/>
    </source>
</evidence>
<dbReference type="InterPro" id="IPR002716">
    <property type="entry name" value="PIN_dom"/>
</dbReference>
<organism evidence="9 10">
    <name type="scientific">Crenothrix polyspora</name>
    <dbReference type="NCBI Taxonomy" id="360316"/>
    <lineage>
        <taxon>Bacteria</taxon>
        <taxon>Pseudomonadati</taxon>
        <taxon>Pseudomonadota</taxon>
        <taxon>Gammaproteobacteria</taxon>
        <taxon>Methylococcales</taxon>
        <taxon>Crenotrichaceae</taxon>
        <taxon>Crenothrix</taxon>
    </lineage>
</organism>
<dbReference type="Pfam" id="PF01850">
    <property type="entry name" value="PIN"/>
    <property type="match status" value="1"/>
</dbReference>
<evidence type="ECO:0000256" key="7">
    <source>
        <dbReference type="ARBA" id="ARBA00038093"/>
    </source>
</evidence>
<evidence type="ECO:0000256" key="3">
    <source>
        <dbReference type="ARBA" id="ARBA00022722"/>
    </source>
</evidence>
<dbReference type="GO" id="GO:0016787">
    <property type="term" value="F:hydrolase activity"/>
    <property type="evidence" value="ECO:0007669"/>
    <property type="project" value="UniProtKB-KW"/>
</dbReference>
<dbReference type="SUPFAM" id="SSF88723">
    <property type="entry name" value="PIN domain-like"/>
    <property type="match status" value="1"/>
</dbReference>
<dbReference type="GO" id="GO:0046872">
    <property type="term" value="F:metal ion binding"/>
    <property type="evidence" value="ECO:0007669"/>
    <property type="project" value="UniProtKB-KW"/>
</dbReference>
<keyword evidence="6" id="KW-0460">Magnesium</keyword>
<evidence type="ECO:0000256" key="4">
    <source>
        <dbReference type="ARBA" id="ARBA00022723"/>
    </source>
</evidence>
<comment type="similarity">
    <text evidence="7">Belongs to the PINc/VapC protein family.</text>
</comment>
<dbReference type="InterPro" id="IPR029060">
    <property type="entry name" value="PIN-like_dom_sf"/>
</dbReference>
<evidence type="ECO:0000256" key="1">
    <source>
        <dbReference type="ARBA" id="ARBA00001946"/>
    </source>
</evidence>
<protein>
    <submittedName>
        <fullName evidence="9">Ribonuclease VapC1</fullName>
        <ecNumber evidence="9">3.1.-.-</ecNumber>
    </submittedName>
</protein>
<proteinExistence type="inferred from homology"/>
<evidence type="ECO:0000256" key="2">
    <source>
        <dbReference type="ARBA" id="ARBA00022649"/>
    </source>
</evidence>
<gene>
    <name evidence="9" type="ORF">CRENPOLYSF2_240013</name>
</gene>
<name>A0A1R4H6C5_9GAMM</name>